<evidence type="ECO:0000256" key="4">
    <source>
        <dbReference type="ARBA" id="ARBA00022737"/>
    </source>
</evidence>
<dbReference type="PRINTS" id="PR00700">
    <property type="entry name" value="PRTYPHPHTASE"/>
</dbReference>
<sequence length="1354" mass="150866">MNVVKVMQVKLNGLPGPPTDVKVLPVNSTTIHVQWRPPTEEDRHGIIRGYHIHVQEAKPEGNALLNEPLRFDVTDALESNVTGLQPDTLYAIQVAAITRKGDGDRSYPAKIKTPGGVPVRPVVNLKVLEREPKVNIELEWTRPTNTYGELLGYKLRYGIRGQEMFEIMMTENKRRITDLERGVEYEFHISGQNQVGFGQEATEYFLTPEGPPTGPPISVTYEFQTPDVVCVIWDEPSREHRNGHIIRYDVQFHKKIDQSTITHRNTTLQKAVFSGLEEATEYVVTVRAVTAEGEGPWSPRMTINTTREMVRAPMGVKAVATSDQSIQVWWEAVPVRVKINGYRIYYTMTAVEDLNQWNVKDVPATESTDLANLEKMAQYAIAVAARIDNGFGRLSEKITVIVKPDEVPLNLRASDVSTHSMTLSWTPPIKLNPIGYKISFNAIKEFRDSQGVTQLQMVPTRVIELDKYVLSHTIDELSPFISYAVNVSAVPSDRSYRPPSRITVTTQMAAPQPMVKPDFFGVVNMQKIHVILPQASEEYGPICHYYVVVVPENPDTALMNPDEFLNQKLVEISQQEILAEGEPYIAAKFPHRTIPWTFYLGNGETYDGFHNRKLDQNVKYRIFVRAFVDTPQKHLYTSSPFSEPISLEMREVGPEEVPKRPELRDMNLPSNTGSSGTTNDHVSVRSSATPPGLLWLVGPVIAAILLTAALILLFVVKKFPYFIHILAPPAEQVRRDVGRDETADRQLAPEQRPGGTAPVAVPDAGDGVAPAGAHQLPGAAHRPAEGQRQLQVLAGVRVDRTGPAVHVGPLEHGREQAEEPVRERDRVRPLAGGAAAAAGRAAGQRLHKRQLLRRLPQAQRVRGHAGPAAGDGRRLLAHVLGGAHVHHRHDDQAGGAHAGQVRPVLAGARLADVRSDNGGAGQRPGAGHVRGPVVPPDPHRRGGDARGEAAAVRRVARPRRSRSPGAAAAVHEARAGRQPGRVRPGGGALQRGRGPHRLFHRHRRHAGTGQERAQRRHLRARHVPQGPAQLHGPGERVTEEQYIFIHDALLEAVTCGETEVAVRNLPMHIQQLSQMDAGTTVTGMELEFKKLTLVKSEFCRFVSASLPVNKPKNRLVHLLPYENTRVCLSGGSSRGLEGSDYINANFIDGYRQRGAYIATQGPLQITTDDFWRMLWEHNSTIVVMLTKLHELGREKCYQYWPSERSVRYDTFVVEPITEYNMPQYILREFKVTDTIDNGSRTVRQFQFTDWPEQGVPKSAEGFIDFIGQVHKTKEQFGQEGPITVHCSGGVGRTGVFVSLSIVLERMQCEGVIDLFQTIRILRTQRPAMVQTEEQYQFCYQAALEYLGSFDQYSD</sequence>
<dbReference type="PROSITE" id="PS00383">
    <property type="entry name" value="TYR_PHOSPHATASE_1"/>
    <property type="match status" value="1"/>
</dbReference>
<dbReference type="InterPro" id="IPR003961">
    <property type="entry name" value="FN3_dom"/>
</dbReference>
<dbReference type="InterPro" id="IPR013783">
    <property type="entry name" value="Ig-like_fold"/>
</dbReference>
<dbReference type="SMART" id="SM00404">
    <property type="entry name" value="PTPc_motif"/>
    <property type="match status" value="1"/>
</dbReference>
<dbReference type="PROSITE" id="PS50056">
    <property type="entry name" value="TYR_PHOSPHATASE_2"/>
    <property type="match status" value="1"/>
</dbReference>
<dbReference type="GO" id="GO:0016020">
    <property type="term" value="C:membrane"/>
    <property type="evidence" value="ECO:0007669"/>
    <property type="project" value="UniProtKB-SubCell"/>
</dbReference>
<feature type="domain" description="Tyrosine-protein phosphatase" evidence="12">
    <location>
        <begin position="1084"/>
        <end position="1345"/>
    </location>
</feature>
<keyword evidence="4" id="KW-0677">Repeat</keyword>
<feature type="domain" description="Fibronectin type-III" evidence="14">
    <location>
        <begin position="312"/>
        <end position="405"/>
    </location>
</feature>
<proteinExistence type="predicted"/>
<evidence type="ECO:0000259" key="13">
    <source>
        <dbReference type="PROSITE" id="PS50056"/>
    </source>
</evidence>
<evidence type="ECO:0000313" key="15">
    <source>
        <dbReference type="EMBL" id="KAE9539519.1"/>
    </source>
</evidence>
<feature type="transmembrane region" description="Helical" evidence="11">
    <location>
        <begin position="693"/>
        <end position="716"/>
    </location>
</feature>
<feature type="region of interest" description="Disordered" evidence="10">
    <location>
        <begin position="733"/>
        <end position="786"/>
    </location>
</feature>
<keyword evidence="9" id="KW-0325">Glycoprotein</keyword>
<evidence type="ECO:0000256" key="11">
    <source>
        <dbReference type="SAM" id="Phobius"/>
    </source>
</evidence>
<dbReference type="EMBL" id="VYZN01000014">
    <property type="protein sequence ID" value="KAE9539519.1"/>
    <property type="molecule type" value="Genomic_DNA"/>
</dbReference>
<dbReference type="InterPro" id="IPR016130">
    <property type="entry name" value="Tyr_Pase_AS"/>
</dbReference>
<dbReference type="FunFam" id="2.60.40.10:FF:000028">
    <property type="entry name" value="Neuronal cell adhesion molecule"/>
    <property type="match status" value="1"/>
</dbReference>
<dbReference type="OrthoDB" id="10253954at2759"/>
<dbReference type="FunFam" id="2.60.40.10:FF:001130">
    <property type="entry name" value="tyrosine-protein phosphatase Lar isoform X3"/>
    <property type="match status" value="1"/>
</dbReference>
<feature type="compositionally biased region" description="Low complexity" evidence="10">
    <location>
        <begin position="757"/>
        <end position="773"/>
    </location>
</feature>
<dbReference type="InterPro" id="IPR029021">
    <property type="entry name" value="Prot-tyrosine_phosphatase-like"/>
</dbReference>
<feature type="domain" description="Fibronectin type-III" evidence="14">
    <location>
        <begin position="17"/>
        <end position="116"/>
    </location>
</feature>
<organism evidence="15 16">
    <name type="scientific">Aphis glycines</name>
    <name type="common">Soybean aphid</name>
    <dbReference type="NCBI Taxonomy" id="307491"/>
    <lineage>
        <taxon>Eukaryota</taxon>
        <taxon>Metazoa</taxon>
        <taxon>Ecdysozoa</taxon>
        <taxon>Arthropoda</taxon>
        <taxon>Hexapoda</taxon>
        <taxon>Insecta</taxon>
        <taxon>Pterygota</taxon>
        <taxon>Neoptera</taxon>
        <taxon>Paraneoptera</taxon>
        <taxon>Hemiptera</taxon>
        <taxon>Sternorrhyncha</taxon>
        <taxon>Aphidomorpha</taxon>
        <taxon>Aphidoidea</taxon>
        <taxon>Aphididae</taxon>
        <taxon>Aphidini</taxon>
        <taxon>Aphis</taxon>
        <taxon>Aphis</taxon>
    </lineage>
</organism>
<feature type="compositionally biased region" description="Basic and acidic residues" evidence="10">
    <location>
        <begin position="809"/>
        <end position="826"/>
    </location>
</feature>
<feature type="region of interest" description="Disordered" evidence="10">
    <location>
        <begin position="914"/>
        <end position="994"/>
    </location>
</feature>
<evidence type="ECO:0000313" key="16">
    <source>
        <dbReference type="Proteomes" id="UP000475862"/>
    </source>
</evidence>
<dbReference type="FunFam" id="2.60.40.10:FF:001000">
    <property type="entry name" value="tyrosine-protein phosphatase Lar isoform X3"/>
    <property type="match status" value="1"/>
</dbReference>
<dbReference type="Pfam" id="PF00102">
    <property type="entry name" value="Y_phosphatase"/>
    <property type="match status" value="1"/>
</dbReference>
<gene>
    <name evidence="15" type="ORF">AGLY_004771</name>
</gene>
<comment type="caution">
    <text evidence="15">The sequence shown here is derived from an EMBL/GenBank/DDBJ whole genome shotgun (WGS) entry which is preliminary data.</text>
</comment>
<dbReference type="Proteomes" id="UP000475862">
    <property type="component" value="Unassembled WGS sequence"/>
</dbReference>
<keyword evidence="7 11" id="KW-1133">Transmembrane helix</keyword>
<evidence type="ECO:0000256" key="10">
    <source>
        <dbReference type="SAM" id="MobiDB-lite"/>
    </source>
</evidence>
<reference evidence="15 16" key="1">
    <citation type="submission" date="2019-08" db="EMBL/GenBank/DDBJ databases">
        <title>The genome of the soybean aphid Biotype 1, its phylome, world population structure and adaptation to the North American continent.</title>
        <authorList>
            <person name="Giordano R."/>
            <person name="Donthu R.K."/>
            <person name="Hernandez A.G."/>
            <person name="Wright C.L."/>
            <person name="Zimin A.V."/>
        </authorList>
    </citation>
    <scope>NUCLEOTIDE SEQUENCE [LARGE SCALE GENOMIC DNA]</scope>
    <source>
        <tissue evidence="15">Whole aphids</tissue>
    </source>
</reference>
<dbReference type="Gene3D" id="3.90.190.10">
    <property type="entry name" value="Protein tyrosine phosphatase superfamily"/>
    <property type="match status" value="1"/>
</dbReference>
<comment type="subcellular location">
    <subcellularLocation>
        <location evidence="1">Membrane</location>
        <topology evidence="1">Single-pass membrane protein</topology>
    </subcellularLocation>
</comment>
<dbReference type="CDD" id="cd00063">
    <property type="entry name" value="FN3"/>
    <property type="match status" value="5"/>
</dbReference>
<evidence type="ECO:0000259" key="12">
    <source>
        <dbReference type="PROSITE" id="PS50055"/>
    </source>
</evidence>
<dbReference type="FunFam" id="3.90.190.10:FF:000002">
    <property type="entry name" value="receptor-type tyrosine-protein phosphatase delta isoform X2"/>
    <property type="match status" value="1"/>
</dbReference>
<dbReference type="PANTHER" id="PTHR46957">
    <property type="entry name" value="CYTOKINE RECEPTOR"/>
    <property type="match status" value="1"/>
</dbReference>
<dbReference type="SMART" id="SM00194">
    <property type="entry name" value="PTPc"/>
    <property type="match status" value="1"/>
</dbReference>
<dbReference type="FunFam" id="2.60.40.10:FF:001015">
    <property type="entry name" value="tyrosine-protein phosphatase Lar isoform X4"/>
    <property type="match status" value="1"/>
</dbReference>
<dbReference type="SUPFAM" id="SSF49265">
    <property type="entry name" value="Fibronectin type III"/>
    <property type="match status" value="4"/>
</dbReference>
<dbReference type="PANTHER" id="PTHR46957:SF3">
    <property type="entry name" value="CYTOKINE RECEPTOR"/>
    <property type="match status" value="1"/>
</dbReference>
<keyword evidence="16" id="KW-1185">Reference proteome</keyword>
<feature type="compositionally biased region" description="Basic and acidic residues" evidence="10">
    <location>
        <begin position="733"/>
        <end position="744"/>
    </location>
</feature>
<feature type="region of interest" description="Disordered" evidence="10">
    <location>
        <begin position="647"/>
        <end position="684"/>
    </location>
</feature>
<accession>A0A6G0TX51</accession>
<feature type="region of interest" description="Disordered" evidence="10">
    <location>
        <begin position="803"/>
        <end position="826"/>
    </location>
</feature>
<evidence type="ECO:0000256" key="2">
    <source>
        <dbReference type="ARBA" id="ARBA00022692"/>
    </source>
</evidence>
<evidence type="ECO:0000256" key="7">
    <source>
        <dbReference type="ARBA" id="ARBA00022989"/>
    </source>
</evidence>
<feature type="domain" description="Tyrosine specific protein phosphatases" evidence="13">
    <location>
        <begin position="1263"/>
        <end position="1336"/>
    </location>
</feature>
<evidence type="ECO:0000256" key="8">
    <source>
        <dbReference type="ARBA" id="ARBA00023136"/>
    </source>
</evidence>
<evidence type="ECO:0000256" key="1">
    <source>
        <dbReference type="ARBA" id="ARBA00004167"/>
    </source>
</evidence>
<feature type="compositionally biased region" description="Basic and acidic residues" evidence="10">
    <location>
        <begin position="937"/>
        <end position="947"/>
    </location>
</feature>
<evidence type="ECO:0000256" key="3">
    <source>
        <dbReference type="ARBA" id="ARBA00022729"/>
    </source>
</evidence>
<dbReference type="PROSITE" id="PS50853">
    <property type="entry name" value="FN3"/>
    <property type="match status" value="5"/>
</dbReference>
<keyword evidence="5" id="KW-0378">Hydrolase</keyword>
<dbReference type="InterPro" id="IPR003595">
    <property type="entry name" value="Tyr_Pase_cat"/>
</dbReference>
<dbReference type="SUPFAM" id="SSF52799">
    <property type="entry name" value="(Phosphotyrosine protein) phosphatases II"/>
    <property type="match status" value="1"/>
</dbReference>
<dbReference type="Pfam" id="PF00041">
    <property type="entry name" value="fn3"/>
    <property type="match status" value="5"/>
</dbReference>
<dbReference type="GO" id="GO:0004725">
    <property type="term" value="F:protein tyrosine phosphatase activity"/>
    <property type="evidence" value="ECO:0007669"/>
    <property type="project" value="InterPro"/>
</dbReference>
<dbReference type="Gene3D" id="2.60.40.10">
    <property type="entry name" value="Immunoglobulins"/>
    <property type="match status" value="5"/>
</dbReference>
<keyword evidence="6" id="KW-0904">Protein phosphatase</keyword>
<feature type="domain" description="Fibronectin type-III" evidence="14">
    <location>
        <begin position="121"/>
        <end position="212"/>
    </location>
</feature>
<dbReference type="SMART" id="SM00060">
    <property type="entry name" value="FN3"/>
    <property type="match status" value="5"/>
</dbReference>
<evidence type="ECO:0000256" key="6">
    <source>
        <dbReference type="ARBA" id="ARBA00022912"/>
    </source>
</evidence>
<feature type="compositionally biased region" description="Basic and acidic residues" evidence="10">
    <location>
        <begin position="648"/>
        <end position="665"/>
    </location>
</feature>
<feature type="domain" description="Fibronectin type-III" evidence="14">
    <location>
        <begin position="215"/>
        <end position="308"/>
    </location>
</feature>
<keyword evidence="2 11" id="KW-0812">Transmembrane</keyword>
<keyword evidence="8 11" id="KW-0472">Membrane</keyword>
<evidence type="ECO:0000256" key="5">
    <source>
        <dbReference type="ARBA" id="ARBA00022801"/>
    </source>
</evidence>
<protein>
    <submittedName>
        <fullName evidence="15">Uncharacterized protein</fullName>
    </submittedName>
</protein>
<dbReference type="InterPro" id="IPR000387">
    <property type="entry name" value="Tyr_Pase_dom"/>
</dbReference>
<evidence type="ECO:0000259" key="14">
    <source>
        <dbReference type="PROSITE" id="PS50853"/>
    </source>
</evidence>
<dbReference type="InterPro" id="IPR000242">
    <property type="entry name" value="PTP_cat"/>
</dbReference>
<feature type="compositionally biased region" description="Low complexity" evidence="10">
    <location>
        <begin position="963"/>
        <end position="982"/>
    </location>
</feature>
<feature type="domain" description="Fibronectin type-III" evidence="14">
    <location>
        <begin position="407"/>
        <end position="513"/>
    </location>
</feature>
<dbReference type="GO" id="GO:0048666">
    <property type="term" value="P:neuron development"/>
    <property type="evidence" value="ECO:0007669"/>
    <property type="project" value="UniProtKB-ARBA"/>
</dbReference>
<keyword evidence="3" id="KW-0732">Signal</keyword>
<feature type="compositionally biased region" description="Polar residues" evidence="10">
    <location>
        <begin position="668"/>
        <end position="684"/>
    </location>
</feature>
<evidence type="ECO:0000256" key="9">
    <source>
        <dbReference type="ARBA" id="ARBA00023180"/>
    </source>
</evidence>
<name>A0A6G0TX51_APHGL</name>
<dbReference type="InterPro" id="IPR036116">
    <property type="entry name" value="FN3_sf"/>
</dbReference>
<dbReference type="InterPro" id="IPR050713">
    <property type="entry name" value="RTP_Phos/Ushers"/>
</dbReference>
<dbReference type="PROSITE" id="PS50055">
    <property type="entry name" value="TYR_PHOSPHATASE_PTP"/>
    <property type="match status" value="1"/>
</dbReference>